<sequence>MTSSTPSTPSGSARPSRRDRAEALPDQMREALRRRLAGRAGGTAPAARQGIPRADRDRPLPLSFAQARLWFLDRLRPGDPRYNSAVAVRLTGTPDREALREALSAVVARHEALRTTFEETDGRPVQRVHPAGPVPLPVRDAGDLDADLLAEYSRPFDLRHGPLLRALLLRESATAHVLLLTAHHIVTDGWSMGVVLDELCTAYDALARGGRPDLPPPATQYPDFTVWQREQLSGPRLERHLAYWKEQLAGAVAPELPLDRPRRGEEAGEGAVHTFTVPARLTARLRDLAREQHSTLHTALVAAVQALLARWSGQDDITVGSLTPGRSRTDLERAVGFFVNTVVLRTPVDASGSFRELLAKAAGTVGDAFAHGDTPFERIVEAVGAPREAGRNPLFDVMVLLHPEPPAATAPRGLATTPVTVPRHAATFDLSIEFVPDGTALTGLLEYRTDLFDAATAERLAGQLLRLLEGAAEAPDRPLGSLPLLSGDEIRRVVHDWSAGPRNSVDDTLYPVLFERRAARTPDALALVAGGERLDYATLNARANRLAHHLVALGAGPERLVALRLPRTADMITAILAVWKSGAGYLPLDPALPAERVRYLLDDARPALVLDEAALRAVPATAPDTDPTDADRRAPLHPEHTAYVIHTSGSTGRPKGVAVSHRAAAHLLAAHRAGFVAEAGGGPLRVALTASFSFDTSLEGVLLMADGHPLHLVDETTRMDPAALVEYVARHRVDFLDVTPSYLRQLLPAGLLTDPRHRPRVLMLGGEAVGPALWRELAAHPDVTAYNFYGPTECTVDALSCRIDGGDRPLVGRPLPGVRAYVLDDRLQPVPPGVGGELYLAGAQLARGYTGRPGLTAARFLADPYGPPGTRMYRTGDLARWTADGRLDYLGRADDQVKVRGHRIEPGEIEAALLELPGITAAAVVAVPDAHGHTRLAAYVVPAPGAPRPAPAELRAALRRTLPDALVPASFTPLDALPLTTSGKLDRRALPAPETTERHGEFVAPRTPQEETLAAIWAEVLGVARVGVTDNFFELGGDSILSIQTVSRARAAGLRIGSQDVFRHQTVADLAAAATHAAAAPLGATTSRAATDPHGAADPRRTAAVPAPRRPHEDGPAPLTPVQEWFLATHGPLRHFSMSMLLDLPYDLDERALERALEALVARHPALRTRFTRTDGTWRQHPGTGPATGLLTRHGPDTSPEEAAEAARAALDPATGTLFRAALLTGGQRPRLFVTAHHLAVDSVSWRVLLAGLEEAYRQAAAGEEPRPEPEHTPFADWTRELAARVRAGDLDDDLPHWTREAALPRTPLPADLPGTPLAGSVRTVRTRLDRATTEALLRRVPPVYRTQVNDVLLSALARVLADWTGTGRVTVALEGHGREEDLAEGADLSRTVGWFTTQYPVTLTPADPADWGATLKAVKEALRAVPRRGLGYQALGHLGSPDPSARALAELPLPDVCFTYHGQWEASAGRDFAPAADVPGRDTDPGAPLDHLLDVSALVADGELEITWHYSDQVHREGTVRQLADGMVRALAGITEHCARPGAGGRTPSDFPLARLDQAGVDRLAGDGRDIEDLLPLTPLQEGMLFHRLVGGPDDVYLDQAALLLDGVADPDALALAWQRVTDRTPALRTSVVWEDVPVPLQVVHRRVTVPVEQRDWRELDAEERDRRLDRLRADDLARGLDLGTAPLMRLTLVRLPEARVQLLWTSHHLILDGWSLAQVLTDVFEEYAAVTAGTASRPPARQPFGAYVRWLAGQDTEAARAHWRTVLAGFATPTPLPVDRVRRRDHETRSGRVHTAGLSEEVSARLARTARTAGLTLGTVVQGAWALLLSRYSAEPDVVFGTTVSGRPDDLPGVESMVGMFINTLPTRVRVDGGRTATAWLRELQQAQAEARRFAAVSLAELTSLSDTPAGTPLFDSMVAFENYPFDQARSAGTGIRLTDVSARDATNYPLVLRAYQGERFGFDLAYDPELFDAATVRGLADRLCLLLTELADDPDRPVRALAWTTAEERSRLLADGNGTEEGRPADTLDALFAAQAARTPRAEAVSCGDDRLDYATLDERSGRLAHRLAELGAGPETFVALALPRSTDLVVAVLAVLRTGAAYLPVDPSLPAERVRHLLADAEPVALVTTRQSTAESAVPRVLLDDPDVRADLDRRPAAGPARRALPESPAYAIYTSGSTGRPKGVVVPHASVVRLFTRTREWFGFGPDDVWTLFHSYAFDFSVWELWGPLLHGGRLVIVPDDTARSPEDFLRLLADEQVTVLNQTPSAFYPLSRADAELTEVSERLALRTVVFGGEALDVTRLADWYARHPDTAPRLVNMYGITETTVHVTYAPLDRRAAGAGPASPIGTGIPDLRLYVLDDTLRPVPPGAVGELFVAGEGLARGYLNRPGLTATRFLADPFGRPGTRMYRTGDRVRRRADGTLEYLGRADQQVKIRGYRIEPGEIEAALHSHPGVGAAAVGVYEDTAGTRRLVAHVVGTGTGDRALPPPPAAELRAHLAGLLPAHMVPAAYVPLAALPLTVNGKLDRRALPAPGPDGFAADTTRTPPRTPAERLVAAAWTDVLDTGEVGADDDFFALGGDSILAVRVTSRLRAAFGRGVSPRLLFTHPTLSGLAAALGEPRAASTDAVIPAAAPDAPVPLSYAQQRLWFLDRFEPSSTEYTTLAVLRLRGPLDTAALRTALDGLVARHETLRTTFAEHDGQARQTVHPPRSVELPLDDLADTAALDALLEREAATPFDLTTGPLFRARLARLTADEHVLVLATHHIVTDGWSTGVLARDLGELYTAALADRRPDLPALPVRYADYAAWQRGRAEQAEAELAHWRRTLDGITPLELPTDRPRPAVRTRDGALVTFTLPAALTERLRERGREADATLYMTLVTACQVLLARWAGQEDVTVGTVTAGRERPELHDVVGMFVNTLVLRARVRPQLPFRELLAEVRTTVLEAFAHQEVPFERVVDAVQPERDTSRTPLFQVMVALHNLGAAPPRLPGLAVEPLTPPVRTATYDLAFDFVESDGGLTGHLEYNTGLFDADTAERLAARLRLLLEATAQDPGLPVGRLPLMTDEERRQVLRYGHGTPLPEPDGTFPALFAAQAARTPHHTALVARDTTLDLAALDQRANRLAHHLIARGAGPEDVVAVRLPRTSDLMVALLAVLKAGATLLCLDPELPQERQDLLLADARPHTLLTGLDTVPWDRLPAHDPTDADRIRPLLPEHTAYIVYTSGSTGRPKGVAVEHRQLVNLCHDHRAGLLAPHTTGGRRLRAALSASFSFDTSWEGPLLLALGHEVHLIDEDVRRDPEAFCAQVDAHRLDLVNVTPSFLRELTAAGLLAPGRHHPRLLLVGGEAVTPAGWRELVRAERELGVAVYNMYGPTECTVDAVYGRAGDRPDRPAIGRPGGNLRAYVLDGALRPVPPGVPGELYLAGAQVARGYLNRPGLTAARFPADPFGGPGQRMYRTGDRARWDRDGLLEFLGRVDEQVKIRGFRIEPGEVEAALLDHPDVADAAVTAREHAGRLMLVGYVVPAVGRTPSADELRLALRRTLPDHMVPAAFVPLARIPRTTSGKTDRRALPAPPAQPDSTTPYTAPRPGTEERLAAIWAEVLGVERVGARDNFFALGGDSILSIQIVSRARQAGLALTTKDVFRHQTVAELALRVRESAPRPVAGEETAEAPLTPIQHWYLDGRDPGQRLRFTMTQRLELAAGTDGPALRTAVDALVRHHPALRTRFHRTGDGWRQEALPEAPDGVFTRHDVAALDEAALEREVQRLTDEAQTALDPLAGRVVRVLFLDRGPERPAQLVITAHHLVIDGVSWRILLADLETAHQAAAAGRDAELPATGTSYGHWAARLDRHTRSGALDADLPYWTRTGAAPAGLPAGRPGPNTHGTAATLTVSLDEDTTDALLRQVPEAYRTQVNDVLLSALGRTLARWCGRDTVLLGVEGHGREDLFDDVDLSRTVGWFTTEYPLALRVDPDAGWHDTLRAVKEQLRAVPSRGLSHGALRHLVPGSPLAGAPAPQVGFNYHGQWDTGDTGGLIHGSLPPAGRDTDPDEPRPYLLDVTGVVQQGRLELGWTYPPAVHDEDTVRRLAEDTLTALRDIVAHCARPGAGGRTPSDFPLAGLGQDQLDRLLGTGRHAEDVLPLTPLQSGMLFHGLVDTEHAYFDRTAVRLSGVADPRAFAAAWQQVADRTPALRTSVHWQGLPHPVQVVHHRAELPVTHLDWRALPPAQRAQATERLLTEDRAAGMDLTTAPLTRLTLAALPGDEVLLLWSTHHIVLDGWSTGQLLTEVCERYAALTGGPDPAPPVRRPFADFLHWLGEQDETAAERHWADALAGFTARTPLPYDRTPAEAHRARSAAAVRRELDPSVSGRLRETAARAGLTVNTVVEGAWALLLARSSGRDDVVFGTTVSGRPAELPGVEGMIGMFINTVPTRVRVPAGPVLPWLRGLQERQSEARRFDFLALPRIQAVSDVPPGEPLFDSMVVFENYPVDESATARTGVRVEEVRADDATTFPWCLRAHLAGRLGFDLAYDPALFDPGTAGRAADRLAALLTCLADGFDTDLAGLDLLTPADRDLLAAWNTTARPAAPASPVDLFAEQARRTPDAIAVRDGDRELTYGELADWSAALAGQLVSGGLAPEDRVALLMDRSAELVVAQLAVLMAGGAYVPVDTRAPEERRRTLLAQAGTTLRLTAPEVAAARTDAGDDRTPRADVPPADTDRPATDRTPGPDLDRSARGTGEEVERAPGSDSGLSVPGRAAVGERTSGSDSGLPAPGTGEGVEAAPGSGSGLSVPGTAAGAGRSPGSGLPLSARGTAAGVERVPAPGPGRPACGAPARRMPGADPDRLAYVMFTSGSTGLPKAVAVRHRDVAALATDSRFAGGVCDRVLLHSPVAFDAATFEVWAPLLTGGCVVVAPGGSVDAALLRRLAAEGGLTALWLTAGLFRLLAQDAPDCFRGLTQVWTGGDVVPAQAVRRVLAACPGLTVVDGYGPTETTTFATSHALTDPAAVPDTVPIGRPLDDMRVHILDARLRPVPPGCAGELYLAGEGVARGYLGRPGDTAARFLADPCGPPGARMYRTGDLARRRPDGTVEFLGRADDQVKIRGFRVEPGEVEAALAAHPDVVDVAVLAREDRPGAKRLVAYVVGPAGEDAEELRAFAARTLPDYLVPTAVVPLDALPLSRNGKVDRAALPAPQALPGRARVEPRTEAERRTAAVFGEVLGSEPPGVEDDFFQLGGDSILSIRLASRLAETFDTDLTPRAVFTHPTPAGLARLLGTRQGSGRAAIAPAARNGAAPMSYAQQRLWFLEEFAPGGAEYVTALALRLRGTLHIGALRAALAALVARHESLRTTFDSVDGHGVQLVHPPREVPLPVRDLSGTAEPAAALRALLAEERSRPFDLRQGPLLRTGLIRLAEHDHVLTLTLHHIVTDGWSTSVLLGDLAHLYRAGLGAEEDELPSLPVQYADYAHWQRTAGATGTDEHLAYWKRQLADTAPLELPTDRPRPPVRTSAGATTRLVVPAGTVRRLTRLAREYGTTLFTTLVAAAQAYLARISGAEDIAVGTVTSGRDRPETQGLVGFFVNTLVLRSRAETEEPFTGFLTAVRQTVLDAFAHQDVPFERVVDEVDPVRDPSRSPLFQVMVVLQNTPAAALDLPGLDVTDVEPDSEQAAFDLTLEFAETGSGDLHGLLTYNTDLFDPVTAERMAGQLGTLLHAVAEHPDRPLGTLPLTSDDELKNLLEQGRGTFRPVPESTLPALFERQAARTPDAVALVDGDRELTYAEVDRAANRLAHRLLRDGVGPERIVALALPRSAAAVVAQLAVTKAGGAFLPVDPDYPPQRREFMIRDAGAHLVLCDPAQVWAADGPETAPTDTDRTTPLTPAHPAYVIYTSGSTGTPKGVVVTHRGLASFAAAAAEQYAAGPGDRVLQFASPSFDASVLELCVSLLGGAVLVTGEEGPLVGERLAEVLAERHISHALIPPAALATVPPETAAALPRLRTLIVGAEACPADLVDTWAPGRRMINSYGPTEATVVATWTGPLSPGTGAPPIGRPAAGTRVRVLDAALRPVPPGVTGELYLAGPGLARGYLGRPGLTAQRFVADPFGAPGERMYRTGDLVRWTADGRLVFAGRADEQVKLRGFRIEPGEIESALRRSPLVRDAVVAVRAEDTPGAPARLVAYVVPAEPSGTGLPVGELRLHLAGLLPPHMVPAVFVTLDRLPLTPNGKTDRRALPAPGPVQAADGPRTAPRTDTERRIARIWADVLGIEEVGADDNFFALGGDSVLSMQVVSRLRRDGLHVSTRDLFTHQTVAELATVVRAVSRRTGDGPVTGEVPLTPIQEWFLTTPRAAHHHFNQSALLELDGTPDPRALHAALDALLEHHDALRMRFTQDADGWRQFNPPPAAGHDLLVRHDLTGLSAEEADTAMAKAADELHASFDLSRGPQLRAALFTGEPDRPAFLLLVAHHLVVDAVSWRILRDDLETAYRQALQGGPVTLGERGTSFRAWSRGLAAYVAEGRLDHELPYWEQAVDTDPAPPAPPATGPAATVSVELGEEDTTALLRSAPAAYRTRVNDVLLAALALALARWTGRERVRLDLEGHGREDLLDGVDLSRTVGWFTTVYPVALQVPDPGDLGPDRDWRSLVKSVRRQLRAVPGNGIGFGALRTFGPPEVRARLGGSAHSQVVFNYLGQWDARPETADGGLVRAEHGSFGQDHDPRDPGSHLLEVVGAVQHGRLAFTWHHRPGVHDTATVRRVAEEFAAALRHLARHARGGR</sequence>
<evidence type="ECO:0000256" key="6">
    <source>
        <dbReference type="SAM" id="MobiDB-lite"/>
    </source>
</evidence>
<dbReference type="Gene3D" id="3.40.50.12780">
    <property type="entry name" value="N-terminal domain of ligase-like"/>
    <property type="match status" value="4"/>
</dbReference>
<feature type="domain" description="Carrier" evidence="7">
    <location>
        <begin position="1004"/>
        <end position="1078"/>
    </location>
</feature>
<dbReference type="CDD" id="cd17652">
    <property type="entry name" value="A_NRPS_CmdD_like"/>
    <property type="match status" value="1"/>
</dbReference>
<dbReference type="NCBIfam" id="NF003417">
    <property type="entry name" value="PRK04813.1"/>
    <property type="match status" value="6"/>
</dbReference>
<dbReference type="PANTHER" id="PTHR45527">
    <property type="entry name" value="NONRIBOSOMAL PEPTIDE SYNTHETASE"/>
    <property type="match status" value="1"/>
</dbReference>
<dbReference type="Gene3D" id="2.30.38.10">
    <property type="entry name" value="Luciferase, Domain 3"/>
    <property type="match status" value="2"/>
</dbReference>
<dbReference type="PANTHER" id="PTHR45527:SF1">
    <property type="entry name" value="FATTY ACID SYNTHASE"/>
    <property type="match status" value="1"/>
</dbReference>
<feature type="region of interest" description="Disordered" evidence="6">
    <location>
        <begin position="1"/>
        <end position="58"/>
    </location>
</feature>
<dbReference type="InterPro" id="IPR045851">
    <property type="entry name" value="AMP-bd_C_sf"/>
</dbReference>
<dbReference type="SUPFAM" id="SSF52777">
    <property type="entry name" value="CoA-dependent acyltransferases"/>
    <property type="match status" value="16"/>
</dbReference>
<dbReference type="SMART" id="SM00823">
    <property type="entry name" value="PKS_PP"/>
    <property type="match status" value="5"/>
</dbReference>
<feature type="region of interest" description="Disordered" evidence="6">
    <location>
        <begin position="6223"/>
        <end position="6249"/>
    </location>
</feature>
<evidence type="ECO:0000256" key="3">
    <source>
        <dbReference type="ARBA" id="ARBA00022553"/>
    </source>
</evidence>
<dbReference type="Pfam" id="PF13193">
    <property type="entry name" value="AMP-binding_C"/>
    <property type="match status" value="5"/>
</dbReference>
<dbReference type="CDD" id="cd19534">
    <property type="entry name" value="E_NRPS"/>
    <property type="match status" value="3"/>
</dbReference>
<keyword evidence="3" id="KW-0597">Phosphoprotein</keyword>
<comment type="caution">
    <text evidence="8">The sequence shown here is derived from an EMBL/GenBank/DDBJ whole genome shotgun (WGS) entry which is preliminary data.</text>
</comment>
<dbReference type="PROSITE" id="PS00012">
    <property type="entry name" value="PHOSPHOPANTETHEINE"/>
    <property type="match status" value="5"/>
</dbReference>
<evidence type="ECO:0000256" key="5">
    <source>
        <dbReference type="ARBA" id="ARBA00023194"/>
    </source>
</evidence>
<comment type="cofactor">
    <cofactor evidence="1">
        <name>pantetheine 4'-phosphate</name>
        <dbReference type="ChEBI" id="CHEBI:47942"/>
    </cofactor>
</comment>
<dbReference type="SUPFAM" id="SSF56801">
    <property type="entry name" value="Acetyl-CoA synthetase-like"/>
    <property type="match status" value="5"/>
</dbReference>
<dbReference type="EMBL" id="JBICYV010000030">
    <property type="protein sequence ID" value="MFG3016456.1"/>
    <property type="molecule type" value="Genomic_DNA"/>
</dbReference>
<organism evidence="8 9">
    <name type="scientific">Streptomyces cinerochromogenes</name>
    <dbReference type="NCBI Taxonomy" id="66422"/>
    <lineage>
        <taxon>Bacteria</taxon>
        <taxon>Bacillati</taxon>
        <taxon>Actinomycetota</taxon>
        <taxon>Actinomycetes</taxon>
        <taxon>Kitasatosporales</taxon>
        <taxon>Streptomycetaceae</taxon>
        <taxon>Streptomyces</taxon>
    </lineage>
</organism>
<dbReference type="NCBIfam" id="TIGR01720">
    <property type="entry name" value="NRPS-para261"/>
    <property type="match status" value="3"/>
</dbReference>
<dbReference type="Gene3D" id="3.30.559.30">
    <property type="entry name" value="Nonribosomal peptide synthetase, condensation domain"/>
    <property type="match status" value="8"/>
</dbReference>
<dbReference type="InterPro" id="IPR006162">
    <property type="entry name" value="Ppantetheine_attach_site"/>
</dbReference>
<dbReference type="InterPro" id="IPR001242">
    <property type="entry name" value="Condensation_dom"/>
</dbReference>
<dbReference type="InterPro" id="IPR009081">
    <property type="entry name" value="PP-bd_ACP"/>
</dbReference>
<dbReference type="PROSITE" id="PS00455">
    <property type="entry name" value="AMP_BINDING"/>
    <property type="match status" value="4"/>
</dbReference>
<evidence type="ECO:0000256" key="4">
    <source>
        <dbReference type="ARBA" id="ARBA00022737"/>
    </source>
</evidence>
<feature type="compositionally biased region" description="Low complexity" evidence="6">
    <location>
        <begin position="4819"/>
        <end position="4842"/>
    </location>
</feature>
<dbReference type="InterPro" id="IPR010060">
    <property type="entry name" value="NRPS_synth"/>
</dbReference>
<dbReference type="CDD" id="cd05930">
    <property type="entry name" value="A_NRPS"/>
    <property type="match status" value="2"/>
</dbReference>
<keyword evidence="4" id="KW-0677">Repeat</keyword>
<dbReference type="CDD" id="cd19531">
    <property type="entry name" value="LCL_NRPS-like"/>
    <property type="match status" value="3"/>
</dbReference>
<dbReference type="Gene3D" id="1.10.1200.10">
    <property type="entry name" value="ACP-like"/>
    <property type="match status" value="5"/>
</dbReference>
<feature type="compositionally biased region" description="Basic and acidic residues" evidence="6">
    <location>
        <begin position="16"/>
        <end position="33"/>
    </location>
</feature>
<evidence type="ECO:0000256" key="2">
    <source>
        <dbReference type="ARBA" id="ARBA00022450"/>
    </source>
</evidence>
<dbReference type="SUPFAM" id="SSF47336">
    <property type="entry name" value="ACP-like"/>
    <property type="match status" value="5"/>
</dbReference>
<accession>A0ABW7BGZ2</accession>
<feature type="domain" description="Carrier" evidence="7">
    <location>
        <begin position="3591"/>
        <end position="3665"/>
    </location>
</feature>
<feature type="domain" description="Carrier" evidence="7">
    <location>
        <begin position="5207"/>
        <end position="5282"/>
    </location>
</feature>
<feature type="region of interest" description="Disordered" evidence="6">
    <location>
        <begin position="1175"/>
        <end position="1199"/>
    </location>
</feature>
<evidence type="ECO:0000313" key="8">
    <source>
        <dbReference type="EMBL" id="MFG3016456.1"/>
    </source>
</evidence>
<proteinExistence type="predicted"/>
<dbReference type="CDD" id="cd12117">
    <property type="entry name" value="A_NRPS_Srf_like"/>
    <property type="match status" value="1"/>
</dbReference>
<dbReference type="PROSITE" id="PS50075">
    <property type="entry name" value="CARRIER"/>
    <property type="match status" value="5"/>
</dbReference>
<evidence type="ECO:0000256" key="1">
    <source>
        <dbReference type="ARBA" id="ARBA00001957"/>
    </source>
</evidence>
<dbReference type="Pfam" id="PF00501">
    <property type="entry name" value="AMP-binding"/>
    <property type="match status" value="5"/>
</dbReference>
<keyword evidence="5" id="KW-0045">Antibiotic biosynthesis</keyword>
<name>A0ABW7BGZ2_9ACTN</name>
<evidence type="ECO:0000313" key="9">
    <source>
        <dbReference type="Proteomes" id="UP001604267"/>
    </source>
</evidence>
<dbReference type="InterPro" id="IPR036736">
    <property type="entry name" value="ACP-like_sf"/>
</dbReference>
<keyword evidence="9" id="KW-1185">Reference proteome</keyword>
<dbReference type="NCBIfam" id="NF004282">
    <property type="entry name" value="PRK05691.1"/>
    <property type="match status" value="5"/>
</dbReference>
<dbReference type="Pfam" id="PF00668">
    <property type="entry name" value="Condensation"/>
    <property type="match status" value="8"/>
</dbReference>
<dbReference type="Gene3D" id="3.30.559.10">
    <property type="entry name" value="Chloramphenicol acetyltransferase-like domain"/>
    <property type="match status" value="8"/>
</dbReference>
<dbReference type="RefSeq" id="WP_392825282.1">
    <property type="nucleotide sequence ID" value="NZ_JBICYV010000030.1"/>
</dbReference>
<feature type="region of interest" description="Disordered" evidence="6">
    <location>
        <begin position="3568"/>
        <end position="3594"/>
    </location>
</feature>
<feature type="compositionally biased region" description="Basic and acidic residues" evidence="6">
    <location>
        <begin position="4734"/>
        <end position="4750"/>
    </location>
</feature>
<feature type="compositionally biased region" description="Low complexity" evidence="6">
    <location>
        <begin position="1"/>
        <end position="14"/>
    </location>
</feature>
<dbReference type="NCBIfam" id="TIGR01733">
    <property type="entry name" value="AA-adenyl-dom"/>
    <property type="match status" value="5"/>
</dbReference>
<dbReference type="Gene3D" id="3.40.50.980">
    <property type="match status" value="4"/>
</dbReference>
<dbReference type="CDD" id="cd19543">
    <property type="entry name" value="DCL_NRPS"/>
    <property type="match status" value="2"/>
</dbReference>
<protein>
    <submittedName>
        <fullName evidence="8">Non-ribosomal peptide synthase/polyketide synthase</fullName>
    </submittedName>
</protein>
<dbReference type="InterPro" id="IPR020806">
    <property type="entry name" value="PKS_PP-bd"/>
</dbReference>
<dbReference type="InterPro" id="IPR025110">
    <property type="entry name" value="AMP-bd_C"/>
</dbReference>
<dbReference type="Pfam" id="PF00550">
    <property type="entry name" value="PP-binding"/>
    <property type="match status" value="5"/>
</dbReference>
<feature type="region of interest" description="Disordered" evidence="6">
    <location>
        <begin position="1083"/>
        <end position="1118"/>
    </location>
</feature>
<feature type="domain" description="Carrier" evidence="7">
    <location>
        <begin position="6246"/>
        <end position="6320"/>
    </location>
</feature>
<reference evidence="8 9" key="1">
    <citation type="submission" date="2024-10" db="EMBL/GenBank/DDBJ databases">
        <title>The Natural Products Discovery Center: Release of the First 8490 Sequenced Strains for Exploring Actinobacteria Biosynthetic Diversity.</title>
        <authorList>
            <person name="Kalkreuter E."/>
            <person name="Kautsar S.A."/>
            <person name="Yang D."/>
            <person name="Bader C.D."/>
            <person name="Teijaro C.N."/>
            <person name="Fluegel L."/>
            <person name="Davis C.M."/>
            <person name="Simpson J.R."/>
            <person name="Lauterbach L."/>
            <person name="Steele A.D."/>
            <person name="Gui C."/>
            <person name="Meng S."/>
            <person name="Li G."/>
            <person name="Viehrig K."/>
            <person name="Ye F."/>
            <person name="Su P."/>
            <person name="Kiefer A.F."/>
            <person name="Nichols A."/>
            <person name="Cepeda A.J."/>
            <person name="Yan W."/>
            <person name="Fan B."/>
            <person name="Jiang Y."/>
            <person name="Adhikari A."/>
            <person name="Zheng C.-J."/>
            <person name="Schuster L."/>
            <person name="Cowan T.M."/>
            <person name="Smanski M.J."/>
            <person name="Chevrette M.G."/>
            <person name="De Carvalho L.P.S."/>
            <person name="Shen B."/>
        </authorList>
    </citation>
    <scope>NUCLEOTIDE SEQUENCE [LARGE SCALE GENOMIC DNA]</scope>
    <source>
        <strain evidence="8 9">NPDC048320</strain>
    </source>
</reference>
<dbReference type="Proteomes" id="UP001604267">
    <property type="component" value="Unassembled WGS sequence"/>
</dbReference>
<dbReference type="InterPro" id="IPR020845">
    <property type="entry name" value="AMP-binding_CS"/>
</dbReference>
<feature type="domain" description="Carrier" evidence="7">
    <location>
        <begin position="2551"/>
        <end position="2626"/>
    </location>
</feature>
<dbReference type="InterPro" id="IPR023213">
    <property type="entry name" value="CAT-like_dom_sf"/>
</dbReference>
<keyword evidence="2" id="KW-0596">Phosphopantetheine</keyword>
<dbReference type="InterPro" id="IPR042099">
    <property type="entry name" value="ANL_N_sf"/>
</dbReference>
<feature type="region of interest" description="Disordered" evidence="6">
    <location>
        <begin position="4696"/>
        <end position="4842"/>
    </location>
</feature>
<dbReference type="Gene3D" id="3.30.300.30">
    <property type="match status" value="5"/>
</dbReference>
<gene>
    <name evidence="8" type="ORF">ACGFZB_39635</name>
</gene>
<dbReference type="InterPro" id="IPR000873">
    <property type="entry name" value="AMP-dep_synth/lig_dom"/>
</dbReference>
<evidence type="ECO:0000259" key="7">
    <source>
        <dbReference type="PROSITE" id="PS50075"/>
    </source>
</evidence>
<dbReference type="InterPro" id="IPR010071">
    <property type="entry name" value="AA_adenyl_dom"/>
</dbReference>
<dbReference type="CDD" id="cd17643">
    <property type="entry name" value="A_NRPS_Cytc1-like"/>
    <property type="match status" value="1"/>
</dbReference>